<evidence type="ECO:0000313" key="4">
    <source>
        <dbReference type="Proteomes" id="UP000774617"/>
    </source>
</evidence>
<proteinExistence type="predicted"/>
<keyword evidence="2" id="KW-0732">Signal</keyword>
<feature type="chain" id="PRO_5047126769" evidence="2">
    <location>
        <begin position="18"/>
        <end position="279"/>
    </location>
</feature>
<accession>A0ABQ8G4V2</accession>
<name>A0ABQ8G4V2_9PEZI</name>
<organism evidence="3 4">
    <name type="scientific">Macrophomina phaseolina</name>
    <dbReference type="NCBI Taxonomy" id="35725"/>
    <lineage>
        <taxon>Eukaryota</taxon>
        <taxon>Fungi</taxon>
        <taxon>Dikarya</taxon>
        <taxon>Ascomycota</taxon>
        <taxon>Pezizomycotina</taxon>
        <taxon>Dothideomycetes</taxon>
        <taxon>Dothideomycetes incertae sedis</taxon>
        <taxon>Botryosphaeriales</taxon>
        <taxon>Botryosphaeriaceae</taxon>
        <taxon>Macrophomina</taxon>
    </lineage>
</organism>
<keyword evidence="4" id="KW-1185">Reference proteome</keyword>
<feature type="signal peptide" evidence="2">
    <location>
        <begin position="1"/>
        <end position="17"/>
    </location>
</feature>
<dbReference type="Proteomes" id="UP000774617">
    <property type="component" value="Unassembled WGS sequence"/>
</dbReference>
<protein>
    <submittedName>
        <fullName evidence="3">Uncharacterized protein</fullName>
    </submittedName>
</protein>
<reference evidence="3 4" key="1">
    <citation type="journal article" date="2021" name="Nat. Commun.">
        <title>Genetic determinants of endophytism in the Arabidopsis root mycobiome.</title>
        <authorList>
            <person name="Mesny F."/>
            <person name="Miyauchi S."/>
            <person name="Thiergart T."/>
            <person name="Pickel B."/>
            <person name="Atanasova L."/>
            <person name="Karlsson M."/>
            <person name="Huettel B."/>
            <person name="Barry K.W."/>
            <person name="Haridas S."/>
            <person name="Chen C."/>
            <person name="Bauer D."/>
            <person name="Andreopoulos W."/>
            <person name="Pangilinan J."/>
            <person name="LaButti K."/>
            <person name="Riley R."/>
            <person name="Lipzen A."/>
            <person name="Clum A."/>
            <person name="Drula E."/>
            <person name="Henrissat B."/>
            <person name="Kohler A."/>
            <person name="Grigoriev I.V."/>
            <person name="Martin F.M."/>
            <person name="Hacquard S."/>
        </authorList>
    </citation>
    <scope>NUCLEOTIDE SEQUENCE [LARGE SCALE GENOMIC DNA]</scope>
    <source>
        <strain evidence="3 4">MPI-SDFR-AT-0080</strain>
    </source>
</reference>
<sequence>MRSSLPVIALLVAAAAAAPAPQPQAPGWINAPQFNNFNNDPLLSRFSGDPQLSNTLQNLFRNYPNLRVQLQNNPAALNQLFYDQNLRNTLVNDPNIFNSYNALVQALGLDSQPYTGNGRPNVNQYVNFGNPNDPVWPPTRRQKRSAEPEPADGAAPDSKDVDNYGYIPPYNGLQSYGGSPPYGGNYPFNLNWQRVASDNDADGNEQGRGDLLAVLRQINPQAWGSANDEQLKQALRNLGPNWQWRVQSDPYGFLNQLAYTWPPQVNWKREADPVPEAAE</sequence>
<gene>
    <name evidence="3" type="ORF">B0J12DRAFT_730217</name>
</gene>
<evidence type="ECO:0000256" key="2">
    <source>
        <dbReference type="SAM" id="SignalP"/>
    </source>
</evidence>
<evidence type="ECO:0000256" key="1">
    <source>
        <dbReference type="SAM" id="MobiDB-lite"/>
    </source>
</evidence>
<comment type="caution">
    <text evidence="3">The sequence shown here is derived from an EMBL/GenBank/DDBJ whole genome shotgun (WGS) entry which is preliminary data.</text>
</comment>
<feature type="region of interest" description="Disordered" evidence="1">
    <location>
        <begin position="127"/>
        <end position="163"/>
    </location>
</feature>
<dbReference type="EMBL" id="JAGTJR010000020">
    <property type="protein sequence ID" value="KAH7044662.1"/>
    <property type="molecule type" value="Genomic_DNA"/>
</dbReference>
<evidence type="ECO:0000313" key="3">
    <source>
        <dbReference type="EMBL" id="KAH7044662.1"/>
    </source>
</evidence>